<accession>A0ABD2NZP4</accession>
<feature type="transmembrane region" description="Helical" evidence="1">
    <location>
        <begin position="16"/>
        <end position="33"/>
    </location>
</feature>
<keyword evidence="1" id="KW-0472">Membrane</keyword>
<proteinExistence type="predicted"/>
<keyword evidence="1" id="KW-1133">Transmembrane helix</keyword>
<evidence type="ECO:0000313" key="3">
    <source>
        <dbReference type="Proteomes" id="UP001516400"/>
    </source>
</evidence>
<gene>
    <name evidence="2" type="ORF">HHI36_018041</name>
</gene>
<reference evidence="2 3" key="1">
    <citation type="journal article" date="2021" name="BMC Biol.">
        <title>Horizontally acquired antibacterial genes associated with adaptive radiation of ladybird beetles.</title>
        <authorList>
            <person name="Li H.S."/>
            <person name="Tang X.F."/>
            <person name="Huang Y.H."/>
            <person name="Xu Z.Y."/>
            <person name="Chen M.L."/>
            <person name="Du X.Y."/>
            <person name="Qiu B.Y."/>
            <person name="Chen P.T."/>
            <person name="Zhang W."/>
            <person name="Slipinski A."/>
            <person name="Escalona H.E."/>
            <person name="Waterhouse R.M."/>
            <person name="Zwick A."/>
            <person name="Pang H."/>
        </authorList>
    </citation>
    <scope>NUCLEOTIDE SEQUENCE [LARGE SCALE GENOMIC DNA]</scope>
    <source>
        <strain evidence="2">SYSU2018</strain>
    </source>
</reference>
<keyword evidence="3" id="KW-1185">Reference proteome</keyword>
<dbReference type="AlphaFoldDB" id="A0ABD2NZP4"/>
<keyword evidence="1" id="KW-0812">Transmembrane</keyword>
<protein>
    <submittedName>
        <fullName evidence="2">Uncharacterized protein</fullName>
    </submittedName>
</protein>
<dbReference type="Proteomes" id="UP001516400">
    <property type="component" value="Unassembled WGS sequence"/>
</dbReference>
<evidence type="ECO:0000313" key="2">
    <source>
        <dbReference type="EMBL" id="KAL3283872.1"/>
    </source>
</evidence>
<evidence type="ECO:0000256" key="1">
    <source>
        <dbReference type="SAM" id="Phobius"/>
    </source>
</evidence>
<dbReference type="EMBL" id="JABFTP020000165">
    <property type="protein sequence ID" value="KAL3283872.1"/>
    <property type="molecule type" value="Genomic_DNA"/>
</dbReference>
<name>A0ABD2NZP4_9CUCU</name>
<feature type="transmembrane region" description="Helical" evidence="1">
    <location>
        <begin position="54"/>
        <end position="73"/>
    </location>
</feature>
<sequence length="102" mass="12197">MEVDCNIEKEHVTDFVFFYAILKPTFVRLLSVINGVRASKFSLKYIYLKSYSRILFVYLHYYVTDLLGVRLYLGFVYEPSEENYSDQFHIFNHGVSLYWVDV</sequence>
<comment type="caution">
    <text evidence="2">The sequence shown here is derived from an EMBL/GenBank/DDBJ whole genome shotgun (WGS) entry which is preliminary data.</text>
</comment>
<organism evidence="2 3">
    <name type="scientific">Cryptolaemus montrouzieri</name>
    <dbReference type="NCBI Taxonomy" id="559131"/>
    <lineage>
        <taxon>Eukaryota</taxon>
        <taxon>Metazoa</taxon>
        <taxon>Ecdysozoa</taxon>
        <taxon>Arthropoda</taxon>
        <taxon>Hexapoda</taxon>
        <taxon>Insecta</taxon>
        <taxon>Pterygota</taxon>
        <taxon>Neoptera</taxon>
        <taxon>Endopterygota</taxon>
        <taxon>Coleoptera</taxon>
        <taxon>Polyphaga</taxon>
        <taxon>Cucujiformia</taxon>
        <taxon>Coccinelloidea</taxon>
        <taxon>Coccinellidae</taxon>
        <taxon>Scymninae</taxon>
        <taxon>Scymnini</taxon>
        <taxon>Cryptolaemus</taxon>
    </lineage>
</organism>